<organism evidence="5 7">
    <name type="scientific">Nicrophorus vespilloides</name>
    <name type="common">Boreal carrion beetle</name>
    <dbReference type="NCBI Taxonomy" id="110193"/>
    <lineage>
        <taxon>Eukaryota</taxon>
        <taxon>Metazoa</taxon>
        <taxon>Ecdysozoa</taxon>
        <taxon>Arthropoda</taxon>
        <taxon>Hexapoda</taxon>
        <taxon>Insecta</taxon>
        <taxon>Pterygota</taxon>
        <taxon>Neoptera</taxon>
        <taxon>Endopterygota</taxon>
        <taxon>Coleoptera</taxon>
        <taxon>Polyphaga</taxon>
        <taxon>Staphyliniformia</taxon>
        <taxon>Silphidae</taxon>
        <taxon>Nicrophorinae</taxon>
        <taxon>Nicrophorus</taxon>
    </lineage>
</organism>
<feature type="domain" description="SH2" evidence="3">
    <location>
        <begin position="124"/>
        <end position="236"/>
    </location>
</feature>
<dbReference type="SUPFAM" id="SSF55550">
    <property type="entry name" value="SH2 domain"/>
    <property type="match status" value="1"/>
</dbReference>
<dbReference type="PROSITE" id="PS50225">
    <property type="entry name" value="SOCS"/>
    <property type="match status" value="1"/>
</dbReference>
<evidence type="ECO:0000313" key="5">
    <source>
        <dbReference type="Proteomes" id="UP000695000"/>
    </source>
</evidence>
<dbReference type="Proteomes" id="UP000695000">
    <property type="component" value="Unplaced"/>
</dbReference>
<dbReference type="PRINTS" id="PR00401">
    <property type="entry name" value="SH2DOMAIN"/>
</dbReference>
<evidence type="ECO:0000259" key="4">
    <source>
        <dbReference type="PROSITE" id="PS50225"/>
    </source>
</evidence>
<dbReference type="InterPro" id="IPR036860">
    <property type="entry name" value="SH2_dom_sf"/>
</dbReference>
<keyword evidence="5" id="KW-1185">Reference proteome</keyword>
<dbReference type="CDD" id="cd09923">
    <property type="entry name" value="SH2_SOCS_family"/>
    <property type="match status" value="1"/>
</dbReference>
<dbReference type="RefSeq" id="XP_017768892.1">
    <property type="nucleotide sequence ID" value="XM_017913403.1"/>
</dbReference>
<evidence type="ECO:0000256" key="1">
    <source>
        <dbReference type="ARBA" id="ARBA00022999"/>
    </source>
</evidence>
<dbReference type="PANTHER" id="PTHR10155:SF16">
    <property type="entry name" value="SUPPRESSOR OF CYTOKINE SIGNALING 2"/>
    <property type="match status" value="1"/>
</dbReference>
<accession>A0ABM1M2U2</accession>
<proteinExistence type="predicted"/>
<dbReference type="Pfam" id="PF00017">
    <property type="entry name" value="SH2"/>
    <property type="match status" value="1"/>
</dbReference>
<name>A0ABM1M2U2_NICVS</name>
<dbReference type="InterPro" id="IPR000980">
    <property type="entry name" value="SH2"/>
</dbReference>
<dbReference type="PANTHER" id="PTHR10155">
    <property type="entry name" value="PHOSPHATIDYLINOSITOL 3-KINASE REGULATORY SUBUNIT"/>
    <property type="match status" value="1"/>
</dbReference>
<dbReference type="Gene3D" id="3.30.505.10">
    <property type="entry name" value="SH2 domain"/>
    <property type="match status" value="1"/>
</dbReference>
<dbReference type="SMART" id="SM00252">
    <property type="entry name" value="SH2"/>
    <property type="match status" value="1"/>
</dbReference>
<protein>
    <submittedName>
        <fullName evidence="6 7">Suppressor of cytokine signaling 2-like</fullName>
    </submittedName>
</protein>
<dbReference type="RefSeq" id="XP_017768891.1">
    <property type="nucleotide sequence ID" value="XM_017913402.1"/>
</dbReference>
<dbReference type="InterPro" id="IPR001496">
    <property type="entry name" value="SOCS_box"/>
</dbReference>
<feature type="domain" description="SOCS box" evidence="4">
    <location>
        <begin position="231"/>
        <end position="291"/>
    </location>
</feature>
<evidence type="ECO:0000256" key="2">
    <source>
        <dbReference type="PROSITE-ProRule" id="PRU00191"/>
    </source>
</evidence>
<evidence type="ECO:0000313" key="7">
    <source>
        <dbReference type="RefSeq" id="XP_017768892.1"/>
    </source>
</evidence>
<sequence length="292" mass="32301">MLGCSTVCPKCQHQFACCPPMMCCGGGSGDGGASRRSLHVLSGGRMVTLTPATTLMSPPTLAAAAAFVSPQVSPSVPLAFVIPPLFQLQPLQPIQLLPQFVDARPENELQVLSDTDRALRLSGWFYEGITYQQSQELLKERRVGTFLVRNSSDPRFLYSLSVQTDRGPTSVRLHYVNGFFRLDAQAHIREAMPLFPNVVELIEHYVQLSRACKTGAHVWVDPKGKLYSAIELDRPLLKEDTAPSLKHLARLAVHAAIRRSAAPRLKYLPPPHTQLELPKSVSQYLTEYPFSV</sequence>
<gene>
    <name evidence="6 7" type="primary">LOC108557029</name>
</gene>
<reference evidence="6 7" key="1">
    <citation type="submission" date="2025-05" db="UniProtKB">
        <authorList>
            <consortium name="RefSeq"/>
        </authorList>
    </citation>
    <scope>IDENTIFICATION</scope>
    <source>
        <tissue evidence="6 7">Whole Larva</tissue>
    </source>
</reference>
<dbReference type="PROSITE" id="PS50001">
    <property type="entry name" value="SH2"/>
    <property type="match status" value="1"/>
</dbReference>
<evidence type="ECO:0000313" key="6">
    <source>
        <dbReference type="RefSeq" id="XP_017768891.1"/>
    </source>
</evidence>
<dbReference type="GeneID" id="108557029"/>
<keyword evidence="1 2" id="KW-0727">SH2 domain</keyword>
<evidence type="ECO:0000259" key="3">
    <source>
        <dbReference type="PROSITE" id="PS50001"/>
    </source>
</evidence>